<dbReference type="GO" id="GO:1902388">
    <property type="term" value="F:ceramide 1-phosphate transfer activity"/>
    <property type="evidence" value="ECO:0007669"/>
    <property type="project" value="TreeGrafter"/>
</dbReference>
<dbReference type="OrthoDB" id="205255at2759"/>
<dbReference type="PANTHER" id="PTHR10219">
    <property type="entry name" value="GLYCOLIPID TRANSFER PROTEIN-RELATED"/>
    <property type="match status" value="1"/>
</dbReference>
<gene>
    <name evidence="3" type="ORF">H0H81_008785</name>
</gene>
<keyword evidence="1" id="KW-0813">Transport</keyword>
<organism evidence="3 4">
    <name type="scientific">Sphagnurus paluster</name>
    <dbReference type="NCBI Taxonomy" id="117069"/>
    <lineage>
        <taxon>Eukaryota</taxon>
        <taxon>Fungi</taxon>
        <taxon>Dikarya</taxon>
        <taxon>Basidiomycota</taxon>
        <taxon>Agaricomycotina</taxon>
        <taxon>Agaricomycetes</taxon>
        <taxon>Agaricomycetidae</taxon>
        <taxon>Agaricales</taxon>
        <taxon>Tricholomatineae</taxon>
        <taxon>Lyophyllaceae</taxon>
        <taxon>Sphagnurus</taxon>
    </lineage>
</organism>
<comment type="caution">
    <text evidence="3">The sequence shown here is derived from an EMBL/GenBank/DDBJ whole genome shotgun (WGS) entry which is preliminary data.</text>
</comment>
<proteinExistence type="predicted"/>
<reference evidence="3" key="2">
    <citation type="submission" date="2021-10" db="EMBL/GenBank/DDBJ databases">
        <title>Phylogenomics reveals ancestral predisposition of the termite-cultivated fungus Termitomyces towards a domesticated lifestyle.</title>
        <authorList>
            <person name="Auxier B."/>
            <person name="Grum-Grzhimaylo A."/>
            <person name="Cardenas M.E."/>
            <person name="Lodge J.D."/>
            <person name="Laessoe T."/>
            <person name="Pedersen O."/>
            <person name="Smith M.E."/>
            <person name="Kuyper T.W."/>
            <person name="Franco-Molano E.A."/>
            <person name="Baroni T.J."/>
            <person name="Aanen D.K."/>
        </authorList>
    </citation>
    <scope>NUCLEOTIDE SEQUENCE</scope>
    <source>
        <strain evidence="3">D49</strain>
    </source>
</reference>
<evidence type="ECO:0000313" key="4">
    <source>
        <dbReference type="Proteomes" id="UP000717328"/>
    </source>
</evidence>
<dbReference type="GO" id="GO:0005829">
    <property type="term" value="C:cytosol"/>
    <property type="evidence" value="ECO:0007669"/>
    <property type="project" value="TreeGrafter"/>
</dbReference>
<reference evidence="3" key="1">
    <citation type="submission" date="2021-02" db="EMBL/GenBank/DDBJ databases">
        <authorList>
            <person name="Nieuwenhuis M."/>
            <person name="Van De Peppel L.J.J."/>
        </authorList>
    </citation>
    <scope>NUCLEOTIDE SEQUENCE</scope>
    <source>
        <strain evidence="3">D49</strain>
    </source>
</reference>
<dbReference type="GO" id="GO:0016020">
    <property type="term" value="C:membrane"/>
    <property type="evidence" value="ECO:0007669"/>
    <property type="project" value="TreeGrafter"/>
</dbReference>
<dbReference type="GO" id="GO:1902387">
    <property type="term" value="F:ceramide 1-phosphate binding"/>
    <property type="evidence" value="ECO:0007669"/>
    <property type="project" value="TreeGrafter"/>
</dbReference>
<name>A0A9P7FQA5_9AGAR</name>
<dbReference type="Pfam" id="PF08718">
    <property type="entry name" value="GLTP"/>
    <property type="match status" value="1"/>
</dbReference>
<protein>
    <recommendedName>
        <fullName evidence="2">Glycolipid transfer protein domain-containing protein</fullName>
    </recommendedName>
</protein>
<evidence type="ECO:0000256" key="1">
    <source>
        <dbReference type="ARBA" id="ARBA00022448"/>
    </source>
</evidence>
<dbReference type="AlphaFoldDB" id="A0A9P7FQA5"/>
<dbReference type="Gene3D" id="1.10.3520.10">
    <property type="entry name" value="Glycolipid transfer protein"/>
    <property type="match status" value="1"/>
</dbReference>
<dbReference type="InterPro" id="IPR036497">
    <property type="entry name" value="GLTP_sf"/>
</dbReference>
<dbReference type="EMBL" id="JABCKI010005963">
    <property type="protein sequence ID" value="KAG5636203.1"/>
    <property type="molecule type" value="Genomic_DNA"/>
</dbReference>
<feature type="domain" description="Glycolipid transfer protein" evidence="2">
    <location>
        <begin position="21"/>
        <end position="159"/>
    </location>
</feature>
<keyword evidence="4" id="KW-1185">Reference proteome</keyword>
<dbReference type="Proteomes" id="UP000717328">
    <property type="component" value="Unassembled WGS sequence"/>
</dbReference>
<dbReference type="FunFam" id="1.10.3520.10:FF:000001">
    <property type="entry name" value="Pleckstrin domain-containing family A member 8"/>
    <property type="match status" value="1"/>
</dbReference>
<dbReference type="SUPFAM" id="SSF110004">
    <property type="entry name" value="Glycolipid transfer protein, GLTP"/>
    <property type="match status" value="1"/>
</dbReference>
<sequence>MKPYFETVKSFADVRVTDAGVDTAEFLEASDGLVQLFDLLGTGVFGFVQSDIRGNIAGVRSRFEANKEASSTLEDLVRKEARERKKDATACLVRLTRGLSFTCASLQNMQSDTSAELYACFKRSYDVVLSHHHSFIIRSVVGVALRAVPRRPDFYARIAQGGDVAQLDVALARWLAGLHVLVGRISKFLEDGGYGRV</sequence>
<accession>A0A9P7FQA5</accession>
<evidence type="ECO:0000313" key="3">
    <source>
        <dbReference type="EMBL" id="KAG5636203.1"/>
    </source>
</evidence>
<evidence type="ECO:0000259" key="2">
    <source>
        <dbReference type="Pfam" id="PF08718"/>
    </source>
</evidence>
<dbReference type="InterPro" id="IPR014830">
    <property type="entry name" value="Glycolipid_transfer_prot_dom"/>
</dbReference>
<dbReference type="PANTHER" id="PTHR10219:SF25">
    <property type="entry name" value="PLECKSTRIN HOMOLOGY DOMAIN-CONTAINING FAMILY A MEMBER 8"/>
    <property type="match status" value="1"/>
</dbReference>